<organism evidence="3 4">
    <name type="scientific">Winogradskyella maritima</name>
    <dbReference type="NCBI Taxonomy" id="1517766"/>
    <lineage>
        <taxon>Bacteria</taxon>
        <taxon>Pseudomonadati</taxon>
        <taxon>Bacteroidota</taxon>
        <taxon>Flavobacteriia</taxon>
        <taxon>Flavobacteriales</taxon>
        <taxon>Flavobacteriaceae</taxon>
        <taxon>Winogradskyella</taxon>
    </lineage>
</organism>
<feature type="domain" description="Response regulatory" evidence="2">
    <location>
        <begin position="6"/>
        <end position="131"/>
    </location>
</feature>
<dbReference type="InterPro" id="IPR052893">
    <property type="entry name" value="TCS_response_regulator"/>
</dbReference>
<dbReference type="Gene3D" id="3.40.50.2300">
    <property type="match status" value="1"/>
</dbReference>
<reference evidence="4" key="1">
    <citation type="journal article" date="2019" name="Int. J. Syst. Evol. Microbiol.">
        <title>The Global Catalogue of Microorganisms (GCM) 10K type strain sequencing project: providing services to taxonomists for standard genome sequencing and annotation.</title>
        <authorList>
            <consortium name="The Broad Institute Genomics Platform"/>
            <consortium name="The Broad Institute Genome Sequencing Center for Infectious Disease"/>
            <person name="Wu L."/>
            <person name="Ma J."/>
        </authorList>
    </citation>
    <scope>NUCLEOTIDE SEQUENCE [LARGE SCALE GENOMIC DNA]</scope>
    <source>
        <strain evidence="4">CECT 8979</strain>
    </source>
</reference>
<sequence length="131" mass="15135">MSRIDLTCIIDDDPIFVFGARRIMEMADFCSSFMIFKNGKDALDNLKPILESGRQLPDIILLDINMPIMDGWEFLDEFIKIECNQEITIYIVSSSIDPMDMKRVENYENVSNYIVKPISPDTLNIIKKDFA</sequence>
<dbReference type="Pfam" id="PF00072">
    <property type="entry name" value="Response_reg"/>
    <property type="match status" value="1"/>
</dbReference>
<dbReference type="PROSITE" id="PS50110">
    <property type="entry name" value="RESPONSE_REGULATORY"/>
    <property type="match status" value="1"/>
</dbReference>
<keyword evidence="4" id="KW-1185">Reference proteome</keyword>
<dbReference type="InterPro" id="IPR001789">
    <property type="entry name" value="Sig_transdc_resp-reg_receiver"/>
</dbReference>
<dbReference type="SMART" id="SM00448">
    <property type="entry name" value="REC"/>
    <property type="match status" value="1"/>
</dbReference>
<dbReference type="PANTHER" id="PTHR44520">
    <property type="entry name" value="RESPONSE REGULATOR RCP1-RELATED"/>
    <property type="match status" value="1"/>
</dbReference>
<proteinExistence type="predicted"/>
<comment type="caution">
    <text evidence="3">The sequence shown here is derived from an EMBL/GenBank/DDBJ whole genome shotgun (WGS) entry which is preliminary data.</text>
</comment>
<accession>A0ABV8AG89</accession>
<name>A0ABV8AG89_9FLAO</name>
<evidence type="ECO:0000259" key="2">
    <source>
        <dbReference type="PROSITE" id="PS50110"/>
    </source>
</evidence>
<dbReference type="RefSeq" id="WP_386098277.1">
    <property type="nucleotide sequence ID" value="NZ_JBHSAT010000004.1"/>
</dbReference>
<dbReference type="InterPro" id="IPR011006">
    <property type="entry name" value="CheY-like_superfamily"/>
</dbReference>
<feature type="modified residue" description="4-aspartylphosphate" evidence="1">
    <location>
        <position position="63"/>
    </location>
</feature>
<dbReference type="SUPFAM" id="SSF52172">
    <property type="entry name" value="CheY-like"/>
    <property type="match status" value="1"/>
</dbReference>
<protein>
    <submittedName>
        <fullName evidence="3">Response regulator</fullName>
    </submittedName>
</protein>
<gene>
    <name evidence="3" type="ORF">ACFOSX_06700</name>
</gene>
<evidence type="ECO:0000313" key="4">
    <source>
        <dbReference type="Proteomes" id="UP001595812"/>
    </source>
</evidence>
<dbReference type="Proteomes" id="UP001595812">
    <property type="component" value="Unassembled WGS sequence"/>
</dbReference>
<keyword evidence="1" id="KW-0597">Phosphoprotein</keyword>
<dbReference type="PANTHER" id="PTHR44520:SF2">
    <property type="entry name" value="RESPONSE REGULATOR RCP1"/>
    <property type="match status" value="1"/>
</dbReference>
<evidence type="ECO:0000256" key="1">
    <source>
        <dbReference type="PROSITE-ProRule" id="PRU00169"/>
    </source>
</evidence>
<dbReference type="EMBL" id="JBHSAT010000004">
    <property type="protein sequence ID" value="MFC3876918.1"/>
    <property type="molecule type" value="Genomic_DNA"/>
</dbReference>
<evidence type="ECO:0000313" key="3">
    <source>
        <dbReference type="EMBL" id="MFC3876918.1"/>
    </source>
</evidence>